<dbReference type="GO" id="GO:0008270">
    <property type="term" value="F:zinc ion binding"/>
    <property type="evidence" value="ECO:0007669"/>
    <property type="project" value="InterPro"/>
</dbReference>
<dbReference type="PANTHER" id="PTHR15032:SF4">
    <property type="entry name" value="N-ACYL-PHOSPHATIDYLETHANOLAMINE-HYDROLYZING PHOSPHOLIPASE D"/>
    <property type="match status" value="1"/>
</dbReference>
<proteinExistence type="predicted"/>
<dbReference type="STRING" id="336963.C4JYL9"/>
<keyword evidence="4" id="KW-1185">Reference proteome</keyword>
<dbReference type="InterPro" id="IPR036866">
    <property type="entry name" value="RibonucZ/Hydroxyglut_hydro"/>
</dbReference>
<dbReference type="GO" id="GO:0070290">
    <property type="term" value="F:N-acylphosphatidylethanolamine-specific phospholipase D activity"/>
    <property type="evidence" value="ECO:0007669"/>
    <property type="project" value="InterPro"/>
</dbReference>
<dbReference type="InterPro" id="IPR024884">
    <property type="entry name" value="NAPE-PLD"/>
</dbReference>
<dbReference type="PIRSF" id="PIRSF038896">
    <property type="entry name" value="NAPE-PLD"/>
    <property type="match status" value="1"/>
</dbReference>
<feature type="domain" description="Metallo-beta-lactamase" evidence="2">
    <location>
        <begin position="112"/>
        <end position="353"/>
    </location>
</feature>
<reference evidence="4" key="1">
    <citation type="journal article" date="2009" name="Genome Res.">
        <title>Comparative genomic analyses of the human fungal pathogens Coccidioides and their relatives.</title>
        <authorList>
            <person name="Sharpton T.J."/>
            <person name="Stajich J.E."/>
            <person name="Rounsley S.D."/>
            <person name="Gardner M.J."/>
            <person name="Wortman J.R."/>
            <person name="Jordar V.S."/>
            <person name="Maiti R."/>
            <person name="Kodira C.D."/>
            <person name="Neafsey D.E."/>
            <person name="Zeng Q."/>
            <person name="Hung C.-Y."/>
            <person name="McMahan C."/>
            <person name="Muszewska A."/>
            <person name="Grynberg M."/>
            <person name="Mandel M.A."/>
            <person name="Kellner E.M."/>
            <person name="Barker B.M."/>
            <person name="Galgiani J.N."/>
            <person name="Orbach M.J."/>
            <person name="Kirkland T.N."/>
            <person name="Cole G.T."/>
            <person name="Henn M.R."/>
            <person name="Birren B.W."/>
            <person name="Taylor J.W."/>
        </authorList>
    </citation>
    <scope>NUCLEOTIDE SEQUENCE [LARGE SCALE GENOMIC DNA]</scope>
    <source>
        <strain evidence="4">UAMH 1704</strain>
    </source>
</reference>
<dbReference type="Gene3D" id="3.60.15.10">
    <property type="entry name" value="Ribonuclease Z/Hydroxyacylglutathione hydrolase-like"/>
    <property type="match status" value="1"/>
</dbReference>
<dbReference type="SUPFAM" id="SSF56281">
    <property type="entry name" value="Metallo-hydrolase/oxidoreductase"/>
    <property type="match status" value="1"/>
</dbReference>
<dbReference type="AlphaFoldDB" id="C4JYL9"/>
<dbReference type="Proteomes" id="UP000002058">
    <property type="component" value="Unassembled WGS sequence"/>
</dbReference>
<dbReference type="FunFam" id="3.60.15.10:FF:000048">
    <property type="entry name" value="Zn-dependent hydrolase/oxidoreductase family protein, putative"/>
    <property type="match status" value="1"/>
</dbReference>
<accession>C4JYL9</accession>
<dbReference type="EMBL" id="CH476619">
    <property type="protein sequence ID" value="EEP82405.1"/>
    <property type="molecule type" value="Genomic_DNA"/>
</dbReference>
<dbReference type="OMA" id="QHWTRRT"/>
<dbReference type="HOGENOM" id="CLU_020884_2_0_1"/>
<organism evidence="3 4">
    <name type="scientific">Uncinocarpus reesii (strain UAMH 1704)</name>
    <dbReference type="NCBI Taxonomy" id="336963"/>
    <lineage>
        <taxon>Eukaryota</taxon>
        <taxon>Fungi</taxon>
        <taxon>Dikarya</taxon>
        <taxon>Ascomycota</taxon>
        <taxon>Pezizomycotina</taxon>
        <taxon>Eurotiomycetes</taxon>
        <taxon>Eurotiomycetidae</taxon>
        <taxon>Onygenales</taxon>
        <taxon>Onygenaceae</taxon>
        <taxon>Uncinocarpus</taxon>
    </lineage>
</organism>
<dbReference type="KEGG" id="ure:UREG_07270"/>
<dbReference type="Pfam" id="PF12706">
    <property type="entry name" value="Lactamase_B_2"/>
    <property type="match status" value="1"/>
</dbReference>
<dbReference type="OrthoDB" id="332863at2759"/>
<dbReference type="eggNOG" id="KOG3798">
    <property type="taxonomic scope" value="Eukaryota"/>
</dbReference>
<dbReference type="VEuPathDB" id="FungiDB:UREG_07270"/>
<evidence type="ECO:0000313" key="3">
    <source>
        <dbReference type="EMBL" id="EEP82405.1"/>
    </source>
</evidence>
<dbReference type="GO" id="GO:0005737">
    <property type="term" value="C:cytoplasm"/>
    <property type="evidence" value="ECO:0007669"/>
    <property type="project" value="TreeGrafter"/>
</dbReference>
<dbReference type="GO" id="GO:0070291">
    <property type="term" value="P:N-acylethanolamine metabolic process"/>
    <property type="evidence" value="ECO:0007669"/>
    <property type="project" value="TreeGrafter"/>
</dbReference>
<feature type="binding site" evidence="1">
    <location>
        <position position="157"/>
    </location>
    <ligand>
        <name>an N-acyl-1,2-diacyl-sn-glycero-3-phosphoethanolamine</name>
        <dbReference type="ChEBI" id="CHEBI:62537"/>
    </ligand>
</feature>
<evidence type="ECO:0000313" key="4">
    <source>
        <dbReference type="Proteomes" id="UP000002058"/>
    </source>
</evidence>
<dbReference type="InParanoid" id="C4JYL9"/>
<dbReference type="InterPro" id="IPR001279">
    <property type="entry name" value="Metallo-B-lactamas"/>
</dbReference>
<dbReference type="GeneID" id="8438815"/>
<dbReference type="PANTHER" id="PTHR15032">
    <property type="entry name" value="N-ACYL-PHOSPHATIDYLETHANOLAMINE-HYDROLYZING PHOSPHOLIPASE D"/>
    <property type="match status" value="1"/>
</dbReference>
<protein>
    <recommendedName>
        <fullName evidence="2">Metallo-beta-lactamase domain-containing protein</fullName>
    </recommendedName>
</protein>
<gene>
    <name evidence="3" type="ORF">UREG_07270</name>
</gene>
<dbReference type="RefSeq" id="XP_002582497.1">
    <property type="nucleotide sequence ID" value="XM_002582451.1"/>
</dbReference>
<name>C4JYL9_UNCRE</name>
<sequence length="396" mass="44544">MAASTTAAVLYAATVSVPPQSPIPEDAESKSHHLKTGGFRNPWESWSTIPALTIVRKMIARRLTGKANIPDTTPPTVPVRKPQFLPSRETPKLRATWLGHACYYVEFPSGLRVLFDPVFEDRCSPFTWLGPKRYTEMPCDLKDIPFIDAVIISHNHYDHLSYPTIRQIHQQYPGCHFFAPLGNKKWFADSGIHNVTELDWWEERELELSPSSNSTEVTAVGDAPSKPSNILARIGCLPCQHTSARTLWDRSKTLWGSWSVESANSKVYFAGDTGYRAVPELPKEVDDHGPEHAYPHCPAFAQVGQLRGPFTLGLIPIGAYDPRFIMSPMHADPHDAVKIFQDTKCQRALGMHWGTWVLTEEDVMEPPKKLKEALKRNDVQETGIFDVCDIGESREF</sequence>
<evidence type="ECO:0000256" key="1">
    <source>
        <dbReference type="PIRSR" id="PIRSR038896-50"/>
    </source>
</evidence>
<dbReference type="GO" id="GO:0070292">
    <property type="term" value="P:N-acylphosphatidylethanolamine metabolic process"/>
    <property type="evidence" value="ECO:0007669"/>
    <property type="project" value="TreeGrafter"/>
</dbReference>
<dbReference type="FunCoup" id="C4JYL9">
    <property type="interactions" value="39"/>
</dbReference>
<evidence type="ECO:0000259" key="2">
    <source>
        <dbReference type="Pfam" id="PF12706"/>
    </source>
</evidence>
<feature type="binding site" evidence="1">
    <location>
        <position position="330"/>
    </location>
    <ligand>
        <name>an N-acyl-1,2-diacyl-sn-glycero-3-phosphoethanolamine</name>
        <dbReference type="ChEBI" id="CHEBI:62537"/>
    </ligand>
</feature>